<dbReference type="PANTHER" id="PTHR34451">
    <property type="entry name" value="PHD FINGER FAMILY PROTEIN"/>
    <property type="match status" value="1"/>
</dbReference>
<proteinExistence type="predicted"/>
<dbReference type="Proteomes" id="UP000289738">
    <property type="component" value="Chromosome B06"/>
</dbReference>
<dbReference type="PROSITE" id="PS01359">
    <property type="entry name" value="ZF_PHD_1"/>
    <property type="match status" value="1"/>
</dbReference>
<keyword evidence="1" id="KW-0479">Metal-binding</keyword>
<keyword evidence="2" id="KW-0863">Zinc-finger</keyword>
<accession>A0A444YJA4</accession>
<sequence length="276" mass="29877">MYLHAPATPSTCTNCGVTSRWFFHYVHLRNTERHLCTSCVLRLHPSSFCPSCFEFFDHPLSTSSAAPNRFLSCVKCSSLTHVRCLPSPPPSASTFLCPPCSTPSPSSYSFFQVDHSAPPHNLDTKLASVLLCASKIASSSLNRYHSFARVKADRSVRESAAARKKAKDALDHLSAVENAKRAATAGVSGSRNLGIHKVTNPVSVNANGNGLSDNKNGFGGNNGIATATGTSEDVKLERVQSNNGVGRRMKRASVQGHVVENFNSRFRIFYVTEACK</sequence>
<comment type="caution">
    <text evidence="4">The sequence shown here is derived from an EMBL/GenBank/DDBJ whole genome shotgun (WGS) entry which is preliminary data.</text>
</comment>
<organism evidence="4 5">
    <name type="scientific">Arachis hypogaea</name>
    <name type="common">Peanut</name>
    <dbReference type="NCBI Taxonomy" id="3818"/>
    <lineage>
        <taxon>Eukaryota</taxon>
        <taxon>Viridiplantae</taxon>
        <taxon>Streptophyta</taxon>
        <taxon>Embryophyta</taxon>
        <taxon>Tracheophyta</taxon>
        <taxon>Spermatophyta</taxon>
        <taxon>Magnoliopsida</taxon>
        <taxon>eudicotyledons</taxon>
        <taxon>Gunneridae</taxon>
        <taxon>Pentapetalae</taxon>
        <taxon>rosids</taxon>
        <taxon>fabids</taxon>
        <taxon>Fabales</taxon>
        <taxon>Fabaceae</taxon>
        <taxon>Papilionoideae</taxon>
        <taxon>50 kb inversion clade</taxon>
        <taxon>dalbergioids sensu lato</taxon>
        <taxon>Dalbergieae</taxon>
        <taxon>Pterocarpus clade</taxon>
        <taxon>Arachis</taxon>
    </lineage>
</organism>
<evidence type="ECO:0000256" key="2">
    <source>
        <dbReference type="ARBA" id="ARBA00022771"/>
    </source>
</evidence>
<keyword evidence="3" id="KW-0862">Zinc</keyword>
<evidence type="ECO:0000313" key="5">
    <source>
        <dbReference type="Proteomes" id="UP000289738"/>
    </source>
</evidence>
<protein>
    <recommendedName>
        <fullName evidence="6">Zinc finger PHD-type domain-containing protein</fullName>
    </recommendedName>
</protein>
<reference evidence="4 5" key="1">
    <citation type="submission" date="2019-01" db="EMBL/GenBank/DDBJ databases">
        <title>Sequencing of cultivated peanut Arachis hypogaea provides insights into genome evolution and oil improvement.</title>
        <authorList>
            <person name="Chen X."/>
        </authorList>
    </citation>
    <scope>NUCLEOTIDE SEQUENCE [LARGE SCALE GENOMIC DNA]</scope>
    <source>
        <strain evidence="5">cv. Fuhuasheng</strain>
        <tissue evidence="4">Leaves</tissue>
    </source>
</reference>
<evidence type="ECO:0000256" key="3">
    <source>
        <dbReference type="ARBA" id="ARBA00022833"/>
    </source>
</evidence>
<dbReference type="InterPro" id="IPR019786">
    <property type="entry name" value="Zinc_finger_PHD-type_CS"/>
</dbReference>
<dbReference type="GO" id="GO:0008270">
    <property type="term" value="F:zinc ion binding"/>
    <property type="evidence" value="ECO:0007669"/>
    <property type="project" value="UniProtKB-KW"/>
</dbReference>
<keyword evidence="5" id="KW-1185">Reference proteome</keyword>
<dbReference type="PANTHER" id="PTHR34451:SF15">
    <property type="entry name" value="PHD-TYPE DOMAIN-CONTAINING PROTEIN"/>
    <property type="match status" value="1"/>
</dbReference>
<name>A0A444YJA4_ARAHY</name>
<dbReference type="EMBL" id="SDMP01000016">
    <property type="protein sequence ID" value="RYR02040.1"/>
    <property type="molecule type" value="Genomic_DNA"/>
</dbReference>
<evidence type="ECO:0000256" key="1">
    <source>
        <dbReference type="ARBA" id="ARBA00022723"/>
    </source>
</evidence>
<gene>
    <name evidence="4" type="ORF">Ahy_B06g080886</name>
</gene>
<evidence type="ECO:0008006" key="6">
    <source>
        <dbReference type="Google" id="ProtNLM"/>
    </source>
</evidence>
<dbReference type="AlphaFoldDB" id="A0A444YJA4"/>
<evidence type="ECO:0000313" key="4">
    <source>
        <dbReference type="EMBL" id="RYR02040.1"/>
    </source>
</evidence>